<feature type="compositionally biased region" description="Polar residues" evidence="1">
    <location>
        <begin position="243"/>
        <end position="253"/>
    </location>
</feature>
<evidence type="ECO:0000313" key="3">
    <source>
        <dbReference type="Proteomes" id="UP000325902"/>
    </source>
</evidence>
<proteinExistence type="predicted"/>
<evidence type="ECO:0000313" key="2">
    <source>
        <dbReference type="EMBL" id="KAB2580854.1"/>
    </source>
</evidence>
<dbReference type="EMBL" id="VCHE01000002">
    <property type="protein sequence ID" value="KAB2580854.1"/>
    <property type="molecule type" value="Genomic_DNA"/>
</dbReference>
<accession>A0A5N5DXK4</accession>
<feature type="region of interest" description="Disordered" evidence="1">
    <location>
        <begin position="213"/>
        <end position="259"/>
    </location>
</feature>
<name>A0A5N5DXK4_9PEZI</name>
<keyword evidence="3" id="KW-1185">Reference proteome</keyword>
<protein>
    <submittedName>
        <fullName evidence="2">Uncharacterized protein</fullName>
    </submittedName>
</protein>
<sequence>MKRHEPATPHSPWRPLALQQIHAPPPPYSMEQAMQADARINRKAAQRSSADAAAAAEHTTACIVEFSSLSGIKPGASFLGWFPPVDKRNRMEEAPYECLQLRLGMDMDVKAARKKADSSDDSDDDENDDESGIWNDWYEDEDDDRIDLDHPKRPAPLLWLRFPLHTIPPMGMPHDVGDNELVHLLMPAYVFLPEKKPADDNNNKSIAAIAAAGPTAATKPASRSSSFASSSSSNNSVGSTASKNFYPTPTSAPESDDDGIAAGSIKLTRYTTAYTRTGWQPPLYIRQAAAESGIDPHALCYIDIALGSTRPGAVAVVPARNMHLRSAVENVLTNDLYDIGECLHLRVHAVWSRKLADAVEQFGRRVESRAEKAVREGGVGGGKVQEKRETDRLRRACMMALPGEERFGIERWDNFIKWKALKRGMKRMKCDHKLSTTVEKMGLVEKSGWESSDESEVDEIVMENKKKAKAKKADVGPGAKKQKVSHGDGADSVIKFSGGKAPSKGKGNKA</sequence>
<feature type="region of interest" description="Disordered" evidence="1">
    <location>
        <begin position="112"/>
        <end position="138"/>
    </location>
</feature>
<feature type="compositionally biased region" description="Acidic residues" evidence="1">
    <location>
        <begin position="119"/>
        <end position="138"/>
    </location>
</feature>
<organism evidence="2 3">
    <name type="scientific">Lasiodiplodia theobromae</name>
    <dbReference type="NCBI Taxonomy" id="45133"/>
    <lineage>
        <taxon>Eukaryota</taxon>
        <taxon>Fungi</taxon>
        <taxon>Dikarya</taxon>
        <taxon>Ascomycota</taxon>
        <taxon>Pezizomycotina</taxon>
        <taxon>Dothideomycetes</taxon>
        <taxon>Dothideomycetes incertae sedis</taxon>
        <taxon>Botryosphaeriales</taxon>
        <taxon>Botryosphaeriaceae</taxon>
        <taxon>Lasiodiplodia</taxon>
    </lineage>
</organism>
<gene>
    <name evidence="2" type="ORF">DBV05_g388</name>
</gene>
<evidence type="ECO:0000256" key="1">
    <source>
        <dbReference type="SAM" id="MobiDB-lite"/>
    </source>
</evidence>
<dbReference type="AlphaFoldDB" id="A0A5N5DXK4"/>
<comment type="caution">
    <text evidence="2">The sequence shown here is derived from an EMBL/GenBank/DDBJ whole genome shotgun (WGS) entry which is preliminary data.</text>
</comment>
<dbReference type="OrthoDB" id="10512563at2759"/>
<feature type="region of interest" description="Disordered" evidence="1">
    <location>
        <begin position="466"/>
        <end position="510"/>
    </location>
</feature>
<reference evidence="2 3" key="1">
    <citation type="journal article" date="2019" name="Sci. Rep.">
        <title>A multi-omics analysis of the grapevine pathogen Lasiodiplodia theobromae reveals that temperature affects the expression of virulence- and pathogenicity-related genes.</title>
        <authorList>
            <person name="Felix C."/>
            <person name="Meneses R."/>
            <person name="Goncalves M.F.M."/>
            <person name="Tilleman L."/>
            <person name="Duarte A.S."/>
            <person name="Jorrin-Novo J.V."/>
            <person name="Van de Peer Y."/>
            <person name="Deforce D."/>
            <person name="Van Nieuwerburgh F."/>
            <person name="Esteves A.C."/>
            <person name="Alves A."/>
        </authorList>
    </citation>
    <scope>NUCLEOTIDE SEQUENCE [LARGE SCALE GENOMIC DNA]</scope>
    <source>
        <strain evidence="2 3">LA-SOL3</strain>
    </source>
</reference>
<dbReference type="Proteomes" id="UP000325902">
    <property type="component" value="Unassembled WGS sequence"/>
</dbReference>
<feature type="compositionally biased region" description="Low complexity" evidence="1">
    <location>
        <begin position="213"/>
        <end position="242"/>
    </location>
</feature>